<dbReference type="EMBL" id="BJON01000009">
    <property type="protein sequence ID" value="GED68896.1"/>
    <property type="molecule type" value="Genomic_DNA"/>
</dbReference>
<evidence type="ECO:0000259" key="2">
    <source>
        <dbReference type="Pfam" id="PF16107"/>
    </source>
</evidence>
<keyword evidence="1" id="KW-0472">Membrane</keyword>
<dbReference type="Proteomes" id="UP000036834">
    <property type="component" value="Unassembled WGS sequence"/>
</dbReference>
<feature type="transmembrane region" description="Helical" evidence="1">
    <location>
        <begin position="7"/>
        <end position="27"/>
    </location>
</feature>
<evidence type="ECO:0000313" key="3">
    <source>
        <dbReference type="EMBL" id="GED68896.1"/>
    </source>
</evidence>
<dbReference type="PATRIC" id="fig|54915.3.peg.4883"/>
<keyword evidence="6" id="KW-1185">Reference proteome</keyword>
<name>A0A0K9YM44_9BACL</name>
<keyword evidence="1" id="KW-0812">Transmembrane</keyword>
<evidence type="ECO:0000313" key="6">
    <source>
        <dbReference type="Proteomes" id="UP000319578"/>
    </source>
</evidence>
<comment type="caution">
    <text evidence="4">The sequence shown here is derived from an EMBL/GenBank/DDBJ whole genome shotgun (WGS) entry which is preliminary data.</text>
</comment>
<reference evidence="5" key="1">
    <citation type="submission" date="2015-07" db="EMBL/GenBank/DDBJ databases">
        <title>Genome sequencing project for genomic taxonomy and phylogenomics of Bacillus-like bacteria.</title>
        <authorList>
            <person name="Liu B."/>
            <person name="Wang J."/>
            <person name="Zhu Y."/>
            <person name="Liu G."/>
            <person name="Chen Q."/>
            <person name="Chen Z."/>
            <person name="Lan J."/>
            <person name="Che J."/>
            <person name="Ge C."/>
            <person name="Shi H."/>
            <person name="Pan Z."/>
            <person name="Liu X."/>
        </authorList>
    </citation>
    <scope>NUCLEOTIDE SEQUENCE [LARGE SCALE GENOMIC DNA]</scope>
    <source>
        <strain evidence="5">DSM 9887</strain>
    </source>
</reference>
<reference evidence="3 6" key="3">
    <citation type="submission" date="2019-06" db="EMBL/GenBank/DDBJ databases">
        <title>Whole genome shotgun sequence of Brevibacillus reuszeri NBRC 15719.</title>
        <authorList>
            <person name="Hosoyama A."/>
            <person name="Uohara A."/>
            <person name="Ohji S."/>
            <person name="Ichikawa N."/>
        </authorList>
    </citation>
    <scope>NUCLEOTIDE SEQUENCE [LARGE SCALE GENOMIC DNA]</scope>
    <source>
        <strain evidence="3 6">NBRC 15719</strain>
    </source>
</reference>
<keyword evidence="1" id="KW-1133">Transmembrane helix</keyword>
<evidence type="ECO:0000313" key="5">
    <source>
        <dbReference type="Proteomes" id="UP000036834"/>
    </source>
</evidence>
<dbReference type="AlphaFoldDB" id="A0A0K9YM44"/>
<dbReference type="Pfam" id="PF16107">
    <property type="entry name" value="DUF4825"/>
    <property type="match status" value="1"/>
</dbReference>
<sequence>MVTRHRIIIVLAITGIALFILIQGYIIPGNQAKEEQYQREQQSPITHDLGSILKYKNKYMGNASNLMNLFQHLPLQSISKTFELDSDKLTLKVMYSEPASSVQEIELKRALLYNSLAAFALVDNLEAIEFHFADGTYTSTRAATKEAFGERLSDLLTEEKWKAIQEQLKNDSYVTRQAQIVIPALLQTSQ</sequence>
<dbReference type="EMBL" id="LGIQ01000011">
    <property type="protein sequence ID" value="KNB69764.1"/>
    <property type="molecule type" value="Genomic_DNA"/>
</dbReference>
<evidence type="ECO:0000313" key="4">
    <source>
        <dbReference type="EMBL" id="KNB69764.1"/>
    </source>
</evidence>
<feature type="domain" description="DUF4825" evidence="2">
    <location>
        <begin position="52"/>
        <end position="134"/>
    </location>
</feature>
<dbReference type="OrthoDB" id="2437505at2"/>
<protein>
    <recommendedName>
        <fullName evidence="2">DUF4825 domain-containing protein</fullName>
    </recommendedName>
</protein>
<gene>
    <name evidence="4" type="ORF">ADS79_28385</name>
    <name evidence="3" type="ORF">BRE01_25980</name>
</gene>
<proteinExistence type="predicted"/>
<dbReference type="RefSeq" id="WP_049741798.1">
    <property type="nucleotide sequence ID" value="NZ_BJON01000009.1"/>
</dbReference>
<reference evidence="4" key="2">
    <citation type="submission" date="2015-07" db="EMBL/GenBank/DDBJ databases">
        <title>MeaNS - Measles Nucleotide Surveillance Program.</title>
        <authorList>
            <person name="Tran T."/>
            <person name="Druce J."/>
        </authorList>
    </citation>
    <scope>NUCLEOTIDE SEQUENCE</scope>
    <source>
        <strain evidence="4">DSM 9887</strain>
    </source>
</reference>
<organism evidence="4 5">
    <name type="scientific">Brevibacillus reuszeri</name>
    <dbReference type="NCBI Taxonomy" id="54915"/>
    <lineage>
        <taxon>Bacteria</taxon>
        <taxon>Bacillati</taxon>
        <taxon>Bacillota</taxon>
        <taxon>Bacilli</taxon>
        <taxon>Bacillales</taxon>
        <taxon>Paenibacillaceae</taxon>
        <taxon>Brevibacillus</taxon>
    </lineage>
</organism>
<evidence type="ECO:0000256" key="1">
    <source>
        <dbReference type="SAM" id="Phobius"/>
    </source>
</evidence>
<dbReference type="STRING" id="54915.ADS79_28385"/>
<dbReference type="InterPro" id="IPR032250">
    <property type="entry name" value="DUF4825"/>
</dbReference>
<dbReference type="Proteomes" id="UP000319578">
    <property type="component" value="Unassembled WGS sequence"/>
</dbReference>
<accession>A0A0K9YM44</accession>